<gene>
    <name evidence="1" type="ORF">METZ01_LOCUS184462</name>
</gene>
<organism evidence="1">
    <name type="scientific">marine metagenome</name>
    <dbReference type="NCBI Taxonomy" id="408172"/>
    <lineage>
        <taxon>unclassified sequences</taxon>
        <taxon>metagenomes</taxon>
        <taxon>ecological metagenomes</taxon>
    </lineage>
</organism>
<dbReference type="EMBL" id="UINC01036916">
    <property type="protein sequence ID" value="SVB31608.1"/>
    <property type="molecule type" value="Genomic_DNA"/>
</dbReference>
<dbReference type="AlphaFoldDB" id="A0A382CZJ0"/>
<evidence type="ECO:0000313" key="1">
    <source>
        <dbReference type="EMBL" id="SVB31608.1"/>
    </source>
</evidence>
<sequence>MLGLLFGISKTVVTPPATAERLPVLRFSFFVFPGSLK</sequence>
<name>A0A382CZJ0_9ZZZZ</name>
<accession>A0A382CZJ0</accession>
<proteinExistence type="predicted"/>
<reference evidence="1" key="1">
    <citation type="submission" date="2018-05" db="EMBL/GenBank/DDBJ databases">
        <authorList>
            <person name="Lanie J.A."/>
            <person name="Ng W.-L."/>
            <person name="Kazmierczak K.M."/>
            <person name="Andrzejewski T.M."/>
            <person name="Davidsen T.M."/>
            <person name="Wayne K.J."/>
            <person name="Tettelin H."/>
            <person name="Glass J.I."/>
            <person name="Rusch D."/>
            <person name="Podicherti R."/>
            <person name="Tsui H.-C.T."/>
            <person name="Winkler M.E."/>
        </authorList>
    </citation>
    <scope>NUCLEOTIDE SEQUENCE</scope>
</reference>
<protein>
    <submittedName>
        <fullName evidence="1">Uncharacterized protein</fullName>
    </submittedName>
</protein>